<dbReference type="InterPro" id="IPR007791">
    <property type="entry name" value="DjlA_N"/>
</dbReference>
<reference evidence="2" key="2">
    <citation type="submission" date="2023-01" db="EMBL/GenBank/DDBJ databases">
        <authorList>
            <person name="Sun Q."/>
            <person name="Evtushenko L."/>
        </authorList>
    </citation>
    <scope>NUCLEOTIDE SEQUENCE</scope>
    <source>
        <strain evidence="2">VKM B-2748</strain>
    </source>
</reference>
<reference evidence="2" key="1">
    <citation type="journal article" date="2014" name="Int. J. Syst. Evol. Microbiol.">
        <title>Complete genome sequence of Corynebacterium casei LMG S-19264T (=DSM 44701T), isolated from a smear-ripened cheese.</title>
        <authorList>
            <consortium name="US DOE Joint Genome Institute (JGI-PGF)"/>
            <person name="Walter F."/>
            <person name="Albersmeier A."/>
            <person name="Kalinowski J."/>
            <person name="Ruckert C."/>
        </authorList>
    </citation>
    <scope>NUCLEOTIDE SEQUENCE</scope>
    <source>
        <strain evidence="2">VKM B-2748</strain>
    </source>
</reference>
<protein>
    <recommendedName>
        <fullName evidence="1">Co-chaperone DjlA N-terminal domain-containing protein</fullName>
    </recommendedName>
</protein>
<organism evidence="2 3">
    <name type="scientific">Methylopila turkensis</name>
    <dbReference type="NCBI Taxonomy" id="1437816"/>
    <lineage>
        <taxon>Bacteria</taxon>
        <taxon>Pseudomonadati</taxon>
        <taxon>Pseudomonadota</taxon>
        <taxon>Alphaproteobacteria</taxon>
        <taxon>Hyphomicrobiales</taxon>
        <taxon>Methylopilaceae</taxon>
        <taxon>Methylopila</taxon>
    </lineage>
</organism>
<dbReference type="Proteomes" id="UP001143309">
    <property type="component" value="Unassembled WGS sequence"/>
</dbReference>
<dbReference type="EMBL" id="BSFL01000001">
    <property type="protein sequence ID" value="GLK79330.1"/>
    <property type="molecule type" value="Genomic_DNA"/>
</dbReference>
<dbReference type="RefSeq" id="WP_271199792.1">
    <property type="nucleotide sequence ID" value="NZ_BSFL01000001.1"/>
</dbReference>
<proteinExistence type="predicted"/>
<dbReference type="Pfam" id="PF05099">
    <property type="entry name" value="TerB"/>
    <property type="match status" value="1"/>
</dbReference>
<evidence type="ECO:0000313" key="3">
    <source>
        <dbReference type="Proteomes" id="UP001143309"/>
    </source>
</evidence>
<gene>
    <name evidence="2" type="ORF">GCM10008174_10710</name>
</gene>
<sequence length="159" mass="17561">MFDSIRSFMAELAGAGDDFGSRFAASDPRVATAALLVHLIDVDGVAEPHERERLHDILKGRFGLSDAETDELIALARRRDEESVDLYAFTSVLKRALDAPGRAGVVEMMWELVFSDGAVHELEDNVVWRVAELLGVSTRERVDLKRRIAARARPLSGDA</sequence>
<dbReference type="Gene3D" id="1.10.3680.10">
    <property type="entry name" value="TerB-like"/>
    <property type="match status" value="1"/>
</dbReference>
<dbReference type="CDD" id="cd07313">
    <property type="entry name" value="terB_like_2"/>
    <property type="match status" value="1"/>
</dbReference>
<dbReference type="AlphaFoldDB" id="A0A9W6N6F1"/>
<dbReference type="SUPFAM" id="SSF158682">
    <property type="entry name" value="TerB-like"/>
    <property type="match status" value="1"/>
</dbReference>
<feature type="domain" description="Co-chaperone DjlA N-terminal" evidence="1">
    <location>
        <begin position="30"/>
        <end position="144"/>
    </location>
</feature>
<keyword evidence="3" id="KW-1185">Reference proteome</keyword>
<comment type="caution">
    <text evidence="2">The sequence shown here is derived from an EMBL/GenBank/DDBJ whole genome shotgun (WGS) entry which is preliminary data.</text>
</comment>
<name>A0A9W6N6F1_9HYPH</name>
<dbReference type="InterPro" id="IPR029024">
    <property type="entry name" value="TerB-like"/>
</dbReference>
<evidence type="ECO:0000259" key="1">
    <source>
        <dbReference type="Pfam" id="PF05099"/>
    </source>
</evidence>
<accession>A0A9W6N6F1</accession>
<evidence type="ECO:0000313" key="2">
    <source>
        <dbReference type="EMBL" id="GLK79330.1"/>
    </source>
</evidence>